<feature type="domain" description="Endoplasmic reticulum metallopeptidase 1/1-A TM" evidence="18">
    <location>
        <begin position="525"/>
        <end position="732"/>
    </location>
</feature>
<reference evidence="19" key="1">
    <citation type="journal article" date="2023" name="G3 (Bethesda)">
        <title>A reference genome for the long-term kleptoplast-retaining sea slug Elysia crispata morphotype clarki.</title>
        <authorList>
            <person name="Eastman K.E."/>
            <person name="Pendleton A.L."/>
            <person name="Shaikh M.A."/>
            <person name="Suttiyut T."/>
            <person name="Ogas R."/>
            <person name="Tomko P."/>
            <person name="Gavelis G."/>
            <person name="Widhalm J.R."/>
            <person name="Wisecaver J.H."/>
        </authorList>
    </citation>
    <scope>NUCLEOTIDE SEQUENCE</scope>
    <source>
        <strain evidence="19">ECLA1</strain>
    </source>
</reference>
<dbReference type="PANTHER" id="PTHR12147">
    <property type="entry name" value="METALLOPEPTIDASE M28 FAMILY MEMBER"/>
    <property type="match status" value="1"/>
</dbReference>
<dbReference type="InterPro" id="IPR048024">
    <property type="entry name" value="Fxna-like_M28_dom"/>
</dbReference>
<feature type="transmembrane region" description="Helical" evidence="15">
    <location>
        <begin position="595"/>
        <end position="618"/>
    </location>
</feature>
<evidence type="ECO:0000256" key="8">
    <source>
        <dbReference type="ARBA" id="ARBA00022824"/>
    </source>
</evidence>
<evidence type="ECO:0000256" key="5">
    <source>
        <dbReference type="ARBA" id="ARBA00022692"/>
    </source>
</evidence>
<evidence type="ECO:0000256" key="3">
    <source>
        <dbReference type="ARBA" id="ARBA00010918"/>
    </source>
</evidence>
<dbReference type="SUPFAM" id="SSF53187">
    <property type="entry name" value="Zn-dependent exopeptidases"/>
    <property type="match status" value="1"/>
</dbReference>
<dbReference type="Pfam" id="PF22249">
    <property type="entry name" value="ERMP1-TM"/>
    <property type="match status" value="1"/>
</dbReference>
<feature type="domain" description="Endoplasmic reticulum metallopeptidase 1-like C-terminal" evidence="17">
    <location>
        <begin position="752"/>
        <end position="979"/>
    </location>
</feature>
<keyword evidence="13" id="KW-0325">Glycoprotein</keyword>
<evidence type="ECO:0000256" key="9">
    <source>
        <dbReference type="ARBA" id="ARBA00022833"/>
    </source>
</evidence>
<dbReference type="Pfam" id="PF04389">
    <property type="entry name" value="Peptidase_M28"/>
    <property type="match status" value="1"/>
</dbReference>
<feature type="region of interest" description="Disordered" evidence="14">
    <location>
        <begin position="98"/>
        <end position="133"/>
    </location>
</feature>
<evidence type="ECO:0000256" key="12">
    <source>
        <dbReference type="ARBA" id="ARBA00023136"/>
    </source>
</evidence>
<evidence type="ECO:0000256" key="11">
    <source>
        <dbReference type="ARBA" id="ARBA00023049"/>
    </source>
</evidence>
<evidence type="ECO:0000256" key="1">
    <source>
        <dbReference type="ARBA" id="ARBA00001947"/>
    </source>
</evidence>
<dbReference type="InterPro" id="IPR053973">
    <property type="entry name" value="ERMP1-like_C"/>
</dbReference>
<evidence type="ECO:0000313" key="19">
    <source>
        <dbReference type="EMBL" id="KAK3803948.1"/>
    </source>
</evidence>
<evidence type="ECO:0000256" key="13">
    <source>
        <dbReference type="ARBA" id="ARBA00023180"/>
    </source>
</evidence>
<dbReference type="GO" id="GO:0046872">
    <property type="term" value="F:metal ion binding"/>
    <property type="evidence" value="ECO:0007669"/>
    <property type="project" value="UniProtKB-KW"/>
</dbReference>
<name>A0AAE1BCT8_9GAST</name>
<dbReference type="PANTHER" id="PTHR12147:SF22">
    <property type="entry name" value="ENDOPLASMIC RETICULUM METALLOPEPTIDASE 1"/>
    <property type="match status" value="1"/>
</dbReference>
<feature type="transmembrane region" description="Helical" evidence="15">
    <location>
        <begin position="690"/>
        <end position="713"/>
    </location>
</feature>
<keyword evidence="12 15" id="KW-0472">Membrane</keyword>
<feature type="transmembrane region" description="Helical" evidence="15">
    <location>
        <begin position="493"/>
        <end position="510"/>
    </location>
</feature>
<comment type="caution">
    <text evidence="19">The sequence shown here is derived from an EMBL/GenBank/DDBJ whole genome shotgun (WGS) entry which is preliminary data.</text>
</comment>
<feature type="transmembrane region" description="Helical" evidence="15">
    <location>
        <begin position="564"/>
        <end position="583"/>
    </location>
</feature>
<keyword evidence="20" id="KW-1185">Reference proteome</keyword>
<feature type="transmembrane region" description="Helical" evidence="15">
    <location>
        <begin position="522"/>
        <end position="552"/>
    </location>
</feature>
<keyword evidence="9" id="KW-0862">Zinc</keyword>
<evidence type="ECO:0000256" key="2">
    <source>
        <dbReference type="ARBA" id="ARBA00004477"/>
    </source>
</evidence>
<feature type="transmembrane region" description="Helical" evidence="15">
    <location>
        <begin position="624"/>
        <end position="644"/>
    </location>
</feature>
<dbReference type="Proteomes" id="UP001283361">
    <property type="component" value="Unassembled WGS sequence"/>
</dbReference>
<dbReference type="GO" id="GO:0005789">
    <property type="term" value="C:endoplasmic reticulum membrane"/>
    <property type="evidence" value="ECO:0007669"/>
    <property type="project" value="UniProtKB-SubCell"/>
</dbReference>
<keyword evidence="10 15" id="KW-1133">Transmembrane helix</keyword>
<evidence type="ECO:0000256" key="10">
    <source>
        <dbReference type="ARBA" id="ARBA00022989"/>
    </source>
</evidence>
<keyword evidence="7" id="KW-0378">Hydrolase</keyword>
<dbReference type="Pfam" id="PF22248">
    <property type="entry name" value="ERMP1_C"/>
    <property type="match status" value="1"/>
</dbReference>
<evidence type="ECO:0000259" key="18">
    <source>
        <dbReference type="Pfam" id="PF22249"/>
    </source>
</evidence>
<dbReference type="InterPro" id="IPR007484">
    <property type="entry name" value="Peptidase_M28"/>
</dbReference>
<comment type="cofactor">
    <cofactor evidence="1">
        <name>Zn(2+)</name>
        <dbReference type="ChEBI" id="CHEBI:29105"/>
    </cofactor>
</comment>
<accession>A0AAE1BCT8</accession>
<keyword evidence="8" id="KW-0256">Endoplasmic reticulum</keyword>
<evidence type="ECO:0000256" key="14">
    <source>
        <dbReference type="SAM" id="MobiDB-lite"/>
    </source>
</evidence>
<protein>
    <recommendedName>
        <fullName evidence="21">Endoplasmic reticulum metallopeptidase 1</fullName>
    </recommendedName>
</protein>
<keyword evidence="11" id="KW-0482">Metalloprotease</keyword>
<feature type="transmembrane region" description="Helical" evidence="15">
    <location>
        <begin position="720"/>
        <end position="742"/>
    </location>
</feature>
<evidence type="ECO:0000256" key="7">
    <source>
        <dbReference type="ARBA" id="ARBA00022801"/>
    </source>
</evidence>
<feature type="compositionally biased region" description="Polar residues" evidence="14">
    <location>
        <begin position="99"/>
        <end position="115"/>
    </location>
</feature>
<feature type="transmembrane region" description="Helical" evidence="15">
    <location>
        <begin position="135"/>
        <end position="156"/>
    </location>
</feature>
<proteinExistence type="inferred from homology"/>
<keyword evidence="4" id="KW-0645">Protease</keyword>
<dbReference type="Gene3D" id="3.40.630.10">
    <property type="entry name" value="Zn peptidases"/>
    <property type="match status" value="1"/>
</dbReference>
<evidence type="ECO:0000256" key="6">
    <source>
        <dbReference type="ARBA" id="ARBA00022723"/>
    </source>
</evidence>
<evidence type="ECO:0008006" key="21">
    <source>
        <dbReference type="Google" id="ProtNLM"/>
    </source>
</evidence>
<evidence type="ECO:0000256" key="4">
    <source>
        <dbReference type="ARBA" id="ARBA00022670"/>
    </source>
</evidence>
<comment type="similarity">
    <text evidence="3">Belongs to the peptidase M28 family.</text>
</comment>
<evidence type="ECO:0000256" key="15">
    <source>
        <dbReference type="SAM" id="Phobius"/>
    </source>
</evidence>
<dbReference type="InterPro" id="IPR045175">
    <property type="entry name" value="M28_fam"/>
</dbReference>
<dbReference type="InterPro" id="IPR053974">
    <property type="entry name" value="ERMP1_1-A_TM"/>
</dbReference>
<feature type="domain" description="Peptidase M28" evidence="16">
    <location>
        <begin position="258"/>
        <end position="451"/>
    </location>
</feature>
<keyword evidence="6" id="KW-0479">Metal-binding</keyword>
<feature type="transmembrane region" description="Helical" evidence="15">
    <location>
        <begin position="651"/>
        <end position="678"/>
    </location>
</feature>
<evidence type="ECO:0000259" key="17">
    <source>
        <dbReference type="Pfam" id="PF22248"/>
    </source>
</evidence>
<dbReference type="GO" id="GO:0006508">
    <property type="term" value="P:proteolysis"/>
    <property type="evidence" value="ECO:0007669"/>
    <property type="project" value="UniProtKB-KW"/>
</dbReference>
<keyword evidence="5 15" id="KW-0812">Transmembrane</keyword>
<gene>
    <name evidence="19" type="ORF">RRG08_059811</name>
</gene>
<dbReference type="AlphaFoldDB" id="A0AAE1BCT8"/>
<sequence>MVSIEGPEYSTKQLTYQICEMDNRLHGLIDVCLAVLDLSRDSKLRLGIPRECQAEVISGSFTGTRYQYLLTPQLLYIKMESSMPAGYTDDVRRRHTETVAGSSNFMEDVDQNGQTRPEPHPTGSRRREHRTSQQTMRASVAYMMMCTFYVLIALFVHSRLNSYPKAKFKASSEAFEFLEENARAHLELITGLGARVAGSEANIEAENYIIYTINRIQRECLSNLKIDLDVQRVSGSFILDFVNVGIGEFTSVYQNMTNIVVKLSPSTGAKDSVMVNCHYDTVIDSPGAGDDAASCCVMLEILRAISQNPNIKLMHNIIFLFNSAEENILQTSHGFITQHPWAESIKAFVNLDSAGAGGWELVFQTGPEHPWLVRTYAEAAPHPHASCIGQEIFQTGLIPSDTDYRIFRDYGHIPGLDIAHIKNGYVYHTRNDQARNIPEGCMQRGGDNVMAILLQLASSTKLTNPGEEKHGSMVFFDFLGYFMVVYPQRMSQILNWATFCFVYLSFIKRLSKERDPMELMRLTLAGVLSLIVTWAIIIATSLGMAAILGAAGRELSYYTHNLNIVWLFMLPSITAAILFHLILQRNMFKRTDPNTMALVMQEANLILWSLVLLSMTLAGLTTSYVPLLCILAPSLTYTVLELLGVKSSSMLFSLLGSLVPSLYATYISYMLFSFLIPIMGRRGSEGNPDLLIAGLSSLLTLVCLPYHIAFVYTHKRVGQVIVVTTAVIMLGLTAVLYTPAGFPYSGTASDMSPQRAMLVHFDRRFHSESGKVYKVDSGIWYMPVDRHSTKHLTEYAPSVVSPARQATCDGVYCGRPYLYPMLNLVDARKTLDFPASPLNVKHVSISLLDRQILDVAHVKLFFAMKGPSHVTIFISEKPQTRILRWNFGELVPVEVFTLPTMTEPTFFIYFSHSGNTTWHFSMDIHGEGNKNLNSPLISMGLAGHYLHGDNQITSDLLSLEKDLPSWISPVSWTATYDEYVF</sequence>
<dbReference type="GO" id="GO:0008235">
    <property type="term" value="F:metalloexopeptidase activity"/>
    <property type="evidence" value="ECO:0007669"/>
    <property type="project" value="InterPro"/>
</dbReference>
<organism evidence="19 20">
    <name type="scientific">Elysia crispata</name>
    <name type="common">lettuce slug</name>
    <dbReference type="NCBI Taxonomy" id="231223"/>
    <lineage>
        <taxon>Eukaryota</taxon>
        <taxon>Metazoa</taxon>
        <taxon>Spiralia</taxon>
        <taxon>Lophotrochozoa</taxon>
        <taxon>Mollusca</taxon>
        <taxon>Gastropoda</taxon>
        <taxon>Heterobranchia</taxon>
        <taxon>Euthyneura</taxon>
        <taxon>Panpulmonata</taxon>
        <taxon>Sacoglossa</taxon>
        <taxon>Placobranchoidea</taxon>
        <taxon>Plakobranchidae</taxon>
        <taxon>Elysia</taxon>
    </lineage>
</organism>
<evidence type="ECO:0000259" key="16">
    <source>
        <dbReference type="Pfam" id="PF04389"/>
    </source>
</evidence>
<dbReference type="EMBL" id="JAWDGP010000077">
    <property type="protein sequence ID" value="KAK3803948.1"/>
    <property type="molecule type" value="Genomic_DNA"/>
</dbReference>
<evidence type="ECO:0000313" key="20">
    <source>
        <dbReference type="Proteomes" id="UP001283361"/>
    </source>
</evidence>
<comment type="subcellular location">
    <subcellularLocation>
        <location evidence="2">Endoplasmic reticulum membrane</location>
        <topology evidence="2">Multi-pass membrane protein</topology>
    </subcellularLocation>
</comment>
<dbReference type="FunFam" id="3.40.630.10:FF:000008">
    <property type="entry name" value="Endoplasmic reticulum metallopeptidase 1"/>
    <property type="match status" value="1"/>
</dbReference>
<dbReference type="CDD" id="cd03875">
    <property type="entry name" value="M28_Fxna_like"/>
    <property type="match status" value="1"/>
</dbReference>